<protein>
    <recommendedName>
        <fullName evidence="4">Transposase</fullName>
    </recommendedName>
</protein>
<feature type="region of interest" description="Disordered" evidence="1">
    <location>
        <begin position="102"/>
        <end position="145"/>
    </location>
</feature>
<accession>A0ABW1M2I0</accession>
<gene>
    <name evidence="2" type="ORF">ACFP50_19680</name>
</gene>
<evidence type="ECO:0000313" key="2">
    <source>
        <dbReference type="EMBL" id="MFC6057596.1"/>
    </source>
</evidence>
<comment type="caution">
    <text evidence="2">The sequence shown here is derived from an EMBL/GenBank/DDBJ whole genome shotgun (WGS) entry which is preliminary data.</text>
</comment>
<dbReference type="RefSeq" id="WP_386399468.1">
    <property type="nucleotide sequence ID" value="NZ_JBHSPT010000044.1"/>
</dbReference>
<evidence type="ECO:0008006" key="4">
    <source>
        <dbReference type="Google" id="ProtNLM"/>
    </source>
</evidence>
<keyword evidence="3" id="KW-1185">Reference proteome</keyword>
<dbReference type="InterPro" id="IPR012337">
    <property type="entry name" value="RNaseH-like_sf"/>
</dbReference>
<evidence type="ECO:0000256" key="1">
    <source>
        <dbReference type="SAM" id="MobiDB-lite"/>
    </source>
</evidence>
<sequence length="145" mass="16390">MWHAGPVLTDPALLAKAYFRRFGQEHFHRFAKVHLGLGAAHLGSAEAVDRWIALVIASYAQLRLARYLVDDLRRPWHPRPAPGAILSPYRVRLGFRRLRAKLPALTQPPKLIRPGRGRTQGSKNKPKATRPAYRTKPPNSTKHKA</sequence>
<dbReference type="Proteomes" id="UP001596242">
    <property type="component" value="Unassembled WGS sequence"/>
</dbReference>
<dbReference type="EMBL" id="JBHSPT010000044">
    <property type="protein sequence ID" value="MFC6057596.1"/>
    <property type="molecule type" value="Genomic_DNA"/>
</dbReference>
<proteinExistence type="predicted"/>
<name>A0ABW1M2I0_9ACTN</name>
<organism evidence="2 3">
    <name type="scientific">Streptomyces pratens</name>
    <dbReference type="NCBI Taxonomy" id="887456"/>
    <lineage>
        <taxon>Bacteria</taxon>
        <taxon>Bacillati</taxon>
        <taxon>Actinomycetota</taxon>
        <taxon>Actinomycetes</taxon>
        <taxon>Kitasatosporales</taxon>
        <taxon>Streptomycetaceae</taxon>
        <taxon>Streptomyces</taxon>
    </lineage>
</organism>
<evidence type="ECO:0000313" key="3">
    <source>
        <dbReference type="Proteomes" id="UP001596242"/>
    </source>
</evidence>
<reference evidence="3" key="1">
    <citation type="journal article" date="2019" name="Int. J. Syst. Evol. Microbiol.">
        <title>The Global Catalogue of Microorganisms (GCM) 10K type strain sequencing project: providing services to taxonomists for standard genome sequencing and annotation.</title>
        <authorList>
            <consortium name="The Broad Institute Genomics Platform"/>
            <consortium name="The Broad Institute Genome Sequencing Center for Infectious Disease"/>
            <person name="Wu L."/>
            <person name="Ma J."/>
        </authorList>
    </citation>
    <scope>NUCLEOTIDE SEQUENCE [LARGE SCALE GENOMIC DNA]</scope>
    <source>
        <strain evidence="3">JCM 12763</strain>
    </source>
</reference>
<dbReference type="SUPFAM" id="SSF53098">
    <property type="entry name" value="Ribonuclease H-like"/>
    <property type="match status" value="1"/>
</dbReference>